<dbReference type="GO" id="GO:0003677">
    <property type="term" value="F:DNA binding"/>
    <property type="evidence" value="ECO:0007669"/>
    <property type="project" value="UniProtKB-UniRule"/>
</dbReference>
<dbReference type="PANTHER" id="PTHR30349:SF92">
    <property type="entry name" value="SITE-SPECIFIC RECOMBINASE"/>
    <property type="match status" value="1"/>
</dbReference>
<feature type="domain" description="Core-binding (CB)" evidence="6">
    <location>
        <begin position="12"/>
        <end position="97"/>
    </location>
</feature>
<name>A0A6C0UM32_9EURY</name>
<keyword evidence="1" id="KW-0229">DNA integration</keyword>
<dbReference type="GeneID" id="44080542"/>
<dbReference type="PROSITE" id="PS51898">
    <property type="entry name" value="TYR_RECOMBINASE"/>
    <property type="match status" value="1"/>
</dbReference>
<dbReference type="InterPro" id="IPR010998">
    <property type="entry name" value="Integrase_recombinase_N"/>
</dbReference>
<dbReference type="InterPro" id="IPR050090">
    <property type="entry name" value="Tyrosine_recombinase_XerCD"/>
</dbReference>
<dbReference type="GO" id="GO:0015074">
    <property type="term" value="P:DNA integration"/>
    <property type="evidence" value="ECO:0007669"/>
    <property type="project" value="UniProtKB-KW"/>
</dbReference>
<evidence type="ECO:0000256" key="2">
    <source>
        <dbReference type="ARBA" id="ARBA00023125"/>
    </source>
</evidence>
<dbReference type="InterPro" id="IPR044068">
    <property type="entry name" value="CB"/>
</dbReference>
<dbReference type="GO" id="GO:0006310">
    <property type="term" value="P:DNA recombination"/>
    <property type="evidence" value="ECO:0007669"/>
    <property type="project" value="UniProtKB-KW"/>
</dbReference>
<dbReference type="InterPro" id="IPR013762">
    <property type="entry name" value="Integrase-like_cat_sf"/>
</dbReference>
<dbReference type="Proteomes" id="UP000465846">
    <property type="component" value="Chromosome"/>
</dbReference>
<dbReference type="InterPro" id="IPR004107">
    <property type="entry name" value="Integrase_SAM-like_N"/>
</dbReference>
<dbReference type="Gene3D" id="1.10.443.10">
    <property type="entry name" value="Intergrase catalytic core"/>
    <property type="match status" value="1"/>
</dbReference>
<dbReference type="Pfam" id="PF13495">
    <property type="entry name" value="Phage_int_SAM_4"/>
    <property type="match status" value="1"/>
</dbReference>
<evidence type="ECO:0000256" key="3">
    <source>
        <dbReference type="ARBA" id="ARBA00023172"/>
    </source>
</evidence>
<proteinExistence type="predicted"/>
<gene>
    <name evidence="7" type="ORF">G3I44_14035</name>
</gene>
<evidence type="ECO:0000313" key="7">
    <source>
        <dbReference type="EMBL" id="QIB76504.1"/>
    </source>
</evidence>
<accession>A0A6C0UM32</accession>
<evidence type="ECO:0000256" key="1">
    <source>
        <dbReference type="ARBA" id="ARBA00022908"/>
    </source>
</evidence>
<feature type="domain" description="Tyr recombinase" evidence="5">
    <location>
        <begin position="123"/>
        <end position="305"/>
    </location>
</feature>
<evidence type="ECO:0000256" key="4">
    <source>
        <dbReference type="PROSITE-ProRule" id="PRU01248"/>
    </source>
</evidence>
<evidence type="ECO:0000259" key="5">
    <source>
        <dbReference type="PROSITE" id="PS51898"/>
    </source>
</evidence>
<dbReference type="InterPro" id="IPR002104">
    <property type="entry name" value="Integrase_catalytic"/>
</dbReference>
<dbReference type="Gene3D" id="1.10.150.130">
    <property type="match status" value="1"/>
</dbReference>
<dbReference type="RefSeq" id="WP_163488150.1">
    <property type="nucleotide sequence ID" value="NZ_CP048739.1"/>
</dbReference>
<keyword evidence="2 4" id="KW-0238">DNA-binding</keyword>
<dbReference type="Pfam" id="PF00589">
    <property type="entry name" value="Phage_integrase"/>
    <property type="match status" value="1"/>
</dbReference>
<keyword evidence="3" id="KW-0233">DNA recombination</keyword>
<protein>
    <submittedName>
        <fullName evidence="7">Tyrosine-type recombinase/integrase</fullName>
    </submittedName>
</protein>
<dbReference type="CDD" id="cd00397">
    <property type="entry name" value="DNA_BRE_C"/>
    <property type="match status" value="1"/>
</dbReference>
<dbReference type="EMBL" id="CP048739">
    <property type="protein sequence ID" value="QIB76504.1"/>
    <property type="molecule type" value="Genomic_DNA"/>
</dbReference>
<sequence length="313" mass="37069">MDHDEWEQKVFKNKHECINDWLLRKESTGSVGSRRTLNEYSRTAARFFHEFFPDLHPEDVTVGDIEEYVMDLNDRGVSQNTKRRYIESLSAFYSYAIKRPRFESITGNPAAVVLEEVPKQKRPRPETATWENGKQIIWNIPDPRDKTIAIVMAKTGARVREVLTLEQKDLMLDEGFVRFRNRKGGRETKNPIDDETIEALQRLAVIEGTDSRYVFTGIHGSRIKRERVRREIQRAAVRTGVVESMDERRWHHKFTSHYYRTIFTSEMRNNEFPDHFTRYLRGDGDQEVMDLYTRIPEEKVRKRYLDVIKPLNV</sequence>
<dbReference type="PANTHER" id="PTHR30349">
    <property type="entry name" value="PHAGE INTEGRASE-RELATED"/>
    <property type="match status" value="1"/>
</dbReference>
<evidence type="ECO:0000259" key="6">
    <source>
        <dbReference type="PROSITE" id="PS51900"/>
    </source>
</evidence>
<organism evidence="7 8">
    <name type="scientific">Halogeometricum borinquense</name>
    <dbReference type="NCBI Taxonomy" id="60847"/>
    <lineage>
        <taxon>Archaea</taxon>
        <taxon>Methanobacteriati</taxon>
        <taxon>Methanobacteriota</taxon>
        <taxon>Stenosarchaea group</taxon>
        <taxon>Halobacteria</taxon>
        <taxon>Halobacteriales</taxon>
        <taxon>Haloferacaceae</taxon>
        <taxon>Halogeometricum</taxon>
    </lineage>
</organism>
<dbReference type="SUPFAM" id="SSF56349">
    <property type="entry name" value="DNA breaking-rejoining enzymes"/>
    <property type="match status" value="1"/>
</dbReference>
<dbReference type="PROSITE" id="PS51900">
    <property type="entry name" value="CB"/>
    <property type="match status" value="1"/>
</dbReference>
<reference evidence="7 8" key="1">
    <citation type="submission" date="2020-02" db="EMBL/GenBank/DDBJ databases">
        <title>Whole genome sequence of Halogeometricum borinquense strain wsp4.</title>
        <authorList>
            <person name="Verma D.K."/>
            <person name="Gopal K."/>
            <person name="Prasad E.S."/>
        </authorList>
    </citation>
    <scope>NUCLEOTIDE SEQUENCE [LARGE SCALE GENOMIC DNA]</scope>
    <source>
        <strain evidence="8">wsp4</strain>
    </source>
</reference>
<dbReference type="InterPro" id="IPR011010">
    <property type="entry name" value="DNA_brk_join_enz"/>
</dbReference>
<dbReference type="AlphaFoldDB" id="A0A6C0UM32"/>
<evidence type="ECO:0000313" key="8">
    <source>
        <dbReference type="Proteomes" id="UP000465846"/>
    </source>
</evidence>